<feature type="non-terminal residue" evidence="1">
    <location>
        <position position="59"/>
    </location>
</feature>
<comment type="caution">
    <text evidence="1">The sequence shown here is derived from an EMBL/GenBank/DDBJ whole genome shotgun (WGS) entry which is preliminary data.</text>
</comment>
<protein>
    <submittedName>
        <fullName evidence="1">Uncharacterized protein</fullName>
    </submittedName>
</protein>
<keyword evidence="2" id="KW-1185">Reference proteome</keyword>
<accession>A0A821NEL5</accession>
<dbReference type="Proteomes" id="UP000663866">
    <property type="component" value="Unassembled WGS sequence"/>
</dbReference>
<dbReference type="EMBL" id="CAJOBG010122839">
    <property type="protein sequence ID" value="CAF4785454.1"/>
    <property type="molecule type" value="Genomic_DNA"/>
</dbReference>
<name>A0A821NEL5_9BILA</name>
<dbReference type="AlphaFoldDB" id="A0A821NEL5"/>
<proteinExistence type="predicted"/>
<reference evidence="1" key="1">
    <citation type="submission" date="2021-02" db="EMBL/GenBank/DDBJ databases">
        <authorList>
            <person name="Nowell W R."/>
        </authorList>
    </citation>
    <scope>NUCLEOTIDE SEQUENCE</scope>
</reference>
<gene>
    <name evidence="1" type="ORF">OVN521_LOCUS51338</name>
</gene>
<evidence type="ECO:0000313" key="2">
    <source>
        <dbReference type="Proteomes" id="UP000663866"/>
    </source>
</evidence>
<evidence type="ECO:0000313" key="1">
    <source>
        <dbReference type="EMBL" id="CAF4785454.1"/>
    </source>
</evidence>
<sequence length="59" mass="6952">MQNFTIKTFIEQHIRSKMGLGDKLLQDANLSSIELTYVVDIYQLLEEIAFEKILRNHIE</sequence>
<organism evidence="1 2">
    <name type="scientific">Rotaria magnacalcarata</name>
    <dbReference type="NCBI Taxonomy" id="392030"/>
    <lineage>
        <taxon>Eukaryota</taxon>
        <taxon>Metazoa</taxon>
        <taxon>Spiralia</taxon>
        <taxon>Gnathifera</taxon>
        <taxon>Rotifera</taxon>
        <taxon>Eurotatoria</taxon>
        <taxon>Bdelloidea</taxon>
        <taxon>Philodinida</taxon>
        <taxon>Philodinidae</taxon>
        <taxon>Rotaria</taxon>
    </lineage>
</organism>